<comment type="pathway">
    <text evidence="7">Protein modification; lipoprotein biosynthesis (diacylglyceryl transfer).</text>
</comment>
<feature type="transmembrane region" description="Helical" evidence="7">
    <location>
        <begin position="109"/>
        <end position="127"/>
    </location>
</feature>
<comment type="function">
    <text evidence="7">Catalyzes the transfer of the diacylglyceryl group from phosphatidylglycerol to the sulfhydryl group of the N-terminal cysteine of a prolipoprotein, the first step in the formation of mature lipoproteins.</text>
</comment>
<keyword evidence="6 7" id="KW-0472">Membrane</keyword>
<keyword evidence="3 7" id="KW-0808">Transferase</keyword>
<dbReference type="GO" id="GO:0008961">
    <property type="term" value="F:phosphatidylglycerol-prolipoprotein diacylglyceryl transferase activity"/>
    <property type="evidence" value="ECO:0007669"/>
    <property type="project" value="UniProtKB-UniRule"/>
</dbReference>
<dbReference type="GO" id="GO:0042158">
    <property type="term" value="P:lipoprotein biosynthetic process"/>
    <property type="evidence" value="ECO:0007669"/>
    <property type="project" value="UniProtKB-UniRule"/>
</dbReference>
<gene>
    <name evidence="7 8" type="primary">lgt</name>
    <name evidence="8" type="ORF">PHA8399_02013</name>
</gene>
<evidence type="ECO:0000256" key="3">
    <source>
        <dbReference type="ARBA" id="ARBA00022679"/>
    </source>
</evidence>
<feature type="transmembrane region" description="Helical" evidence="7">
    <location>
        <begin position="265"/>
        <end position="289"/>
    </location>
</feature>
<feature type="transmembrane region" description="Helical" evidence="7">
    <location>
        <begin position="28"/>
        <end position="48"/>
    </location>
</feature>
<keyword evidence="2 7" id="KW-1003">Cell membrane</keyword>
<evidence type="ECO:0000256" key="7">
    <source>
        <dbReference type="HAMAP-Rule" id="MF_01147"/>
    </source>
</evidence>
<comment type="similarity">
    <text evidence="1 7">Belongs to the Lgt family.</text>
</comment>
<dbReference type="UniPathway" id="UPA00664"/>
<evidence type="ECO:0000256" key="5">
    <source>
        <dbReference type="ARBA" id="ARBA00022989"/>
    </source>
</evidence>
<comment type="subcellular location">
    <subcellularLocation>
        <location evidence="7">Cell membrane</location>
        <topology evidence="7">Multi-pass membrane protein</topology>
    </subcellularLocation>
</comment>
<keyword evidence="5 7" id="KW-1133">Transmembrane helix</keyword>
<evidence type="ECO:0000256" key="1">
    <source>
        <dbReference type="ARBA" id="ARBA00007150"/>
    </source>
</evidence>
<feature type="transmembrane region" description="Helical" evidence="7">
    <location>
        <begin position="227"/>
        <end position="245"/>
    </location>
</feature>
<dbReference type="Proteomes" id="UP000051326">
    <property type="component" value="Unassembled WGS sequence"/>
</dbReference>
<dbReference type="AlphaFoldDB" id="A0A0P1HQ60"/>
<evidence type="ECO:0000256" key="6">
    <source>
        <dbReference type="ARBA" id="ARBA00023136"/>
    </source>
</evidence>
<protein>
    <recommendedName>
        <fullName evidence="7">Phosphatidylglycerol--prolipoprotein diacylglyceryl transferase</fullName>
        <ecNumber evidence="7">2.5.1.145</ecNumber>
    </recommendedName>
</protein>
<dbReference type="PANTHER" id="PTHR30589:SF0">
    <property type="entry name" value="PHOSPHATIDYLGLYCEROL--PROLIPOPROTEIN DIACYLGLYCERYL TRANSFERASE"/>
    <property type="match status" value="1"/>
</dbReference>
<feature type="binding site" evidence="7">
    <location>
        <position position="152"/>
    </location>
    <ligand>
        <name>a 1,2-diacyl-sn-glycero-3-phospho-(1'-sn-glycerol)</name>
        <dbReference type="ChEBI" id="CHEBI:64716"/>
    </ligand>
</feature>
<comment type="catalytic activity">
    <reaction evidence="7">
        <text>L-cysteinyl-[prolipoprotein] + a 1,2-diacyl-sn-glycero-3-phospho-(1'-sn-glycerol) = an S-1,2-diacyl-sn-glyceryl-L-cysteinyl-[prolipoprotein] + sn-glycerol 1-phosphate + H(+)</text>
        <dbReference type="Rhea" id="RHEA:56712"/>
        <dbReference type="Rhea" id="RHEA-COMP:14679"/>
        <dbReference type="Rhea" id="RHEA-COMP:14680"/>
        <dbReference type="ChEBI" id="CHEBI:15378"/>
        <dbReference type="ChEBI" id="CHEBI:29950"/>
        <dbReference type="ChEBI" id="CHEBI:57685"/>
        <dbReference type="ChEBI" id="CHEBI:64716"/>
        <dbReference type="ChEBI" id="CHEBI:140658"/>
        <dbReference type="EC" id="2.5.1.145"/>
    </reaction>
</comment>
<dbReference type="PANTHER" id="PTHR30589">
    <property type="entry name" value="PROLIPOPROTEIN DIACYLGLYCERYL TRANSFERASE"/>
    <property type="match status" value="1"/>
</dbReference>
<sequence length="299" mass="32597">MQALIQFPDLSPEIFSIAIGSFEFALRWYALAYIAGIVIAWRLAVAALRRPGLWPASQPPMRPEQVEDLLTWIILGVILGGRLGFVLFYQPAYYLANPAEILKIWQGGMAFHGGLIGVVLATLIFAARHNIPKLQISDLVAHTVPPGLLLGRLANFVNAELWGRPTELPWGVAFPGPAAQDCGQALGELCARHPSQLYEALMEGLILGALLLYLAWRRGAFHTPGRLLGVFLAGYGLARFLVEFVRQPDAQFVTPGNPLGLAWHIDGIGLTQGQALSLPMIAIGLYFLIRARHAARSPA</sequence>
<dbReference type="GO" id="GO:0005886">
    <property type="term" value="C:plasma membrane"/>
    <property type="evidence" value="ECO:0007669"/>
    <property type="project" value="UniProtKB-SubCell"/>
</dbReference>
<proteinExistence type="inferred from homology"/>
<evidence type="ECO:0000256" key="4">
    <source>
        <dbReference type="ARBA" id="ARBA00022692"/>
    </source>
</evidence>
<dbReference type="Pfam" id="PF01790">
    <property type="entry name" value="LGT"/>
    <property type="match status" value="1"/>
</dbReference>
<dbReference type="STRING" id="1396826.PHA8399_02013"/>
<keyword evidence="4 7" id="KW-0812">Transmembrane</keyword>
<evidence type="ECO:0000313" key="8">
    <source>
        <dbReference type="EMBL" id="CUH99887.1"/>
    </source>
</evidence>
<evidence type="ECO:0000256" key="2">
    <source>
        <dbReference type="ARBA" id="ARBA00022475"/>
    </source>
</evidence>
<dbReference type="PROSITE" id="PS01311">
    <property type="entry name" value="LGT"/>
    <property type="match status" value="1"/>
</dbReference>
<dbReference type="InterPro" id="IPR001640">
    <property type="entry name" value="Lgt"/>
</dbReference>
<accession>A0A0P1HQ60</accession>
<feature type="transmembrane region" description="Helical" evidence="7">
    <location>
        <begin position="69"/>
        <end position="89"/>
    </location>
</feature>
<keyword evidence="8" id="KW-0449">Lipoprotein</keyword>
<keyword evidence="8" id="KW-0328">Glycosyltransferase</keyword>
<dbReference type="EMBL" id="CYSR01000021">
    <property type="protein sequence ID" value="CUH99887.1"/>
    <property type="molecule type" value="Genomic_DNA"/>
</dbReference>
<reference evidence="8 9" key="1">
    <citation type="submission" date="2015-09" db="EMBL/GenBank/DDBJ databases">
        <authorList>
            <consortium name="Swine Surveillance"/>
        </authorList>
    </citation>
    <scope>NUCLEOTIDE SEQUENCE [LARGE SCALE GENOMIC DNA]</scope>
    <source>
        <strain evidence="8 9">CECT 8399</strain>
    </source>
</reference>
<dbReference type="NCBIfam" id="TIGR00544">
    <property type="entry name" value="lgt"/>
    <property type="match status" value="1"/>
</dbReference>
<organism evidence="8 9">
    <name type="scientific">Leisingera aquaemixtae</name>
    <dbReference type="NCBI Taxonomy" id="1396826"/>
    <lineage>
        <taxon>Bacteria</taxon>
        <taxon>Pseudomonadati</taxon>
        <taxon>Pseudomonadota</taxon>
        <taxon>Alphaproteobacteria</taxon>
        <taxon>Rhodobacterales</taxon>
        <taxon>Roseobacteraceae</taxon>
        <taxon>Leisingera</taxon>
    </lineage>
</organism>
<name>A0A0P1HQ60_9RHOB</name>
<evidence type="ECO:0000313" key="9">
    <source>
        <dbReference type="Proteomes" id="UP000051326"/>
    </source>
</evidence>
<dbReference type="HAMAP" id="MF_01147">
    <property type="entry name" value="Lgt"/>
    <property type="match status" value="1"/>
</dbReference>
<dbReference type="EC" id="2.5.1.145" evidence="7"/>
<dbReference type="RefSeq" id="WP_058285996.1">
    <property type="nucleotide sequence ID" value="NZ_CYSR01000021.1"/>
</dbReference>